<evidence type="ECO:0000256" key="2">
    <source>
        <dbReference type="ARBA" id="ARBA00022490"/>
    </source>
</evidence>
<evidence type="ECO:0000313" key="7">
    <source>
        <dbReference type="Proteomes" id="UP001208567"/>
    </source>
</evidence>
<dbReference type="RefSeq" id="WP_264849920.1">
    <property type="nucleotide sequence ID" value="NZ_BRXR01000001.1"/>
</dbReference>
<dbReference type="PANTHER" id="PTHR36438">
    <property type="entry name" value="IRON-SULFUR CLUSTER REPAIR PROTEIN YTFE"/>
    <property type="match status" value="1"/>
</dbReference>
<comment type="caution">
    <text evidence="6">The sequence shown here is derived from an EMBL/GenBank/DDBJ whole genome shotgun (WGS) entry which is preliminary data.</text>
</comment>
<dbReference type="Proteomes" id="UP001208567">
    <property type="component" value="Unassembled WGS sequence"/>
</dbReference>
<dbReference type="PANTHER" id="PTHR36438:SF1">
    <property type="entry name" value="IRON-SULFUR CLUSTER REPAIR PROTEIN YTFE"/>
    <property type="match status" value="1"/>
</dbReference>
<dbReference type="Gene3D" id="1.20.120.520">
    <property type="entry name" value="nmb1532 protein domain like"/>
    <property type="match status" value="1"/>
</dbReference>
<reference evidence="6 7" key="1">
    <citation type="journal article" date="2024" name="Int. J. Syst. Evol. Microbiol.">
        <title>Clostridium omnivorum sp. nov., isolated from anoxic soil under the treatment of reductive soil disinfestation.</title>
        <authorList>
            <person name="Ueki A."/>
            <person name="Tonouchi A."/>
            <person name="Kaku N."/>
            <person name="Honma S."/>
            <person name="Ueki K."/>
        </authorList>
    </citation>
    <scope>NUCLEOTIDE SEQUENCE [LARGE SCALE GENOMIC DNA]</scope>
    <source>
        <strain evidence="6 7">E14</strain>
    </source>
</reference>
<dbReference type="InterPro" id="IPR019903">
    <property type="entry name" value="RIC_family"/>
</dbReference>
<dbReference type="Pfam" id="PF01814">
    <property type="entry name" value="Hemerythrin"/>
    <property type="match status" value="1"/>
</dbReference>
<sequence>MGEFHSSQKIGEIVTKFPKSADILKEYRIDFCCGGDRPLITAIKEQGLNEAEILDRINNLYEEVKSVKTEDIDWEKESMSKLIDHVVNTHHAYLGVELPIISELTTKILRVHGEGHPELSKVHKLFHSLKMELEQHLIKEEEIEFPLIKKYEENPSKEALEKILKVEKELEEEHVGAGDILKELRKITKDYAVPEDGCNSYRLTYKKLEELEADTFQHIHLENNILFPRLENENK</sequence>
<keyword evidence="3" id="KW-0479">Metal-binding</keyword>
<protein>
    <submittedName>
        <fullName evidence="6">Iron-sulfur cluster repair di-iron protein</fullName>
    </submittedName>
</protein>
<name>A0ABQ5N607_9CLOT</name>
<accession>A0ABQ5N607</accession>
<organism evidence="6 7">
    <name type="scientific">Clostridium omnivorum</name>
    <dbReference type="NCBI Taxonomy" id="1604902"/>
    <lineage>
        <taxon>Bacteria</taxon>
        <taxon>Bacillati</taxon>
        <taxon>Bacillota</taxon>
        <taxon>Clostridia</taxon>
        <taxon>Eubacteriales</taxon>
        <taxon>Clostridiaceae</taxon>
        <taxon>Clostridium</taxon>
    </lineage>
</organism>
<feature type="domain" description="Hemerythrin-like" evidence="5">
    <location>
        <begin position="84"/>
        <end position="230"/>
    </location>
</feature>
<keyword evidence="4" id="KW-0408">Iron</keyword>
<gene>
    <name evidence="6" type="ORF">bsdE14_20570</name>
</gene>
<evidence type="ECO:0000313" key="6">
    <source>
        <dbReference type="EMBL" id="GLC30647.1"/>
    </source>
</evidence>
<evidence type="ECO:0000256" key="4">
    <source>
        <dbReference type="ARBA" id="ARBA00023004"/>
    </source>
</evidence>
<evidence type="ECO:0000256" key="1">
    <source>
        <dbReference type="ARBA" id="ARBA00004496"/>
    </source>
</evidence>
<evidence type="ECO:0000259" key="5">
    <source>
        <dbReference type="Pfam" id="PF01814"/>
    </source>
</evidence>
<evidence type="ECO:0000256" key="3">
    <source>
        <dbReference type="ARBA" id="ARBA00022723"/>
    </source>
</evidence>
<dbReference type="EMBL" id="BRXR01000001">
    <property type="protein sequence ID" value="GLC30647.1"/>
    <property type="molecule type" value="Genomic_DNA"/>
</dbReference>
<dbReference type="NCBIfam" id="TIGR03652">
    <property type="entry name" value="FeS_repair_RIC"/>
    <property type="match status" value="1"/>
</dbReference>
<keyword evidence="2" id="KW-0963">Cytoplasm</keyword>
<proteinExistence type="predicted"/>
<dbReference type="Pfam" id="PF04405">
    <property type="entry name" value="ScdA_N"/>
    <property type="match status" value="1"/>
</dbReference>
<keyword evidence="7" id="KW-1185">Reference proteome</keyword>
<comment type="subcellular location">
    <subcellularLocation>
        <location evidence="1">Cytoplasm</location>
    </subcellularLocation>
</comment>
<dbReference type="InterPro" id="IPR012312">
    <property type="entry name" value="Hemerythrin-like"/>
</dbReference>